<feature type="domain" description="TonB-dependent receptor-like beta-barrel" evidence="10">
    <location>
        <begin position="488"/>
        <end position="907"/>
    </location>
</feature>
<proteinExistence type="inferred from homology"/>
<dbReference type="Gene3D" id="2.170.130.10">
    <property type="entry name" value="TonB-dependent receptor, plug domain"/>
    <property type="match status" value="1"/>
</dbReference>
<keyword evidence="2 8" id="KW-0813">Transport</keyword>
<dbReference type="NCBIfam" id="TIGR04056">
    <property type="entry name" value="OMP_RagA_SusC"/>
    <property type="match status" value="1"/>
</dbReference>
<evidence type="ECO:0000259" key="10">
    <source>
        <dbReference type="Pfam" id="PF00593"/>
    </source>
</evidence>
<evidence type="ECO:0000313" key="13">
    <source>
        <dbReference type="Proteomes" id="UP000286063"/>
    </source>
</evidence>
<dbReference type="OrthoDB" id="9768177at2"/>
<dbReference type="Pfam" id="PF00593">
    <property type="entry name" value="TonB_dep_Rec_b-barrel"/>
    <property type="match status" value="1"/>
</dbReference>
<dbReference type="InterPro" id="IPR000531">
    <property type="entry name" value="Beta-barrel_TonB"/>
</dbReference>
<dbReference type="InterPro" id="IPR036942">
    <property type="entry name" value="Beta-barrel_TonB_sf"/>
</dbReference>
<dbReference type="Gene3D" id="2.40.170.20">
    <property type="entry name" value="TonB-dependent receptor, beta-barrel domain"/>
    <property type="match status" value="1"/>
</dbReference>
<accession>A0A413IHL5</accession>
<dbReference type="SUPFAM" id="SSF56935">
    <property type="entry name" value="Porins"/>
    <property type="match status" value="1"/>
</dbReference>
<reference evidence="12 13" key="1">
    <citation type="submission" date="2018-08" db="EMBL/GenBank/DDBJ databases">
        <title>A genome reference for cultivated species of the human gut microbiota.</title>
        <authorList>
            <person name="Zou Y."/>
            <person name="Xue W."/>
            <person name="Luo G."/>
        </authorList>
    </citation>
    <scope>NUCLEOTIDE SEQUENCE [LARGE SCALE GENOMIC DNA]</scope>
    <source>
        <strain evidence="12 13">OF02-7</strain>
    </source>
</reference>
<dbReference type="SUPFAM" id="SSF49464">
    <property type="entry name" value="Carboxypeptidase regulatory domain-like"/>
    <property type="match status" value="1"/>
</dbReference>
<comment type="similarity">
    <text evidence="8 9">Belongs to the TonB-dependent receptor family.</text>
</comment>
<evidence type="ECO:0000256" key="2">
    <source>
        <dbReference type="ARBA" id="ARBA00022448"/>
    </source>
</evidence>
<comment type="caution">
    <text evidence="12">The sequence shown here is derived from an EMBL/GenBank/DDBJ whole genome shotgun (WGS) entry which is preliminary data.</text>
</comment>
<keyword evidence="7 8" id="KW-0998">Cell outer membrane</keyword>
<comment type="subcellular location">
    <subcellularLocation>
        <location evidence="1 8">Cell outer membrane</location>
        <topology evidence="1 8">Multi-pass membrane protein</topology>
    </subcellularLocation>
</comment>
<evidence type="ECO:0000256" key="5">
    <source>
        <dbReference type="ARBA" id="ARBA00023077"/>
    </source>
</evidence>
<name>A0A413IHL5_9BACT</name>
<dbReference type="EMBL" id="QSCR01000060">
    <property type="protein sequence ID" value="RGY11063.1"/>
    <property type="molecule type" value="Genomic_DNA"/>
</dbReference>
<evidence type="ECO:0000256" key="3">
    <source>
        <dbReference type="ARBA" id="ARBA00022452"/>
    </source>
</evidence>
<dbReference type="Gene3D" id="2.60.40.1120">
    <property type="entry name" value="Carboxypeptidase-like, regulatory domain"/>
    <property type="match status" value="1"/>
</dbReference>
<sequence length="1160" mass="131087">MSVEQVFDVITTQLKYDIFYSDDHLDVKRMVQFPALTMGVEDVLKRILGDKYCWRNVGQIIVIYESKELPQVKGIRLKGVVYDEHKNPLPGVTVRVAGTTIGTATDGAGKFSLELVEKKGVLDFSFIGFRDERVAFNQSNDSIRVIMHEEAAQIEEVVITGYQNIDRRKNTSAVTTVKMKDLYIQGASSIDQMLQGRIPDMMFSLNSGEVGVVPKLRIRGTSTLIGNREPLWVLDGIVMQDPVDISPEELNDPDYINRIGNAIAGINPQDIERIDVLKDAAATALYGTRAANGVIVVTTKKGHVGKPVISYNTTVTMRQRPRYSDRSVNVMNSKERIQFSRDLTALHYEYPKNMTIIGYEYWLQKLYSKEISQAEFDMQIAKLETTNTDWFDLLTEDSFSHNHTLSLSGGSETARYYASLGYTRDNDVIKGDHNERYTANLNLNTNLASWLTASFGLTGNVSGRAYYQEELAPMQYAYRTSRAIPAFDDNGEYFYYKKKADDVLLNTFFNYNILNELDNSSYDQEGASVSANVNLQFRFTDWLNANAIVAYTASHTTIEGWWGEKSYHAACLRKTENGVQAEKGDGTGCTLPYGGELSRSESNNRNYTVRLQLNASKYFGEEQQHNISGSAGFEANASRVKSFTSVMRGYFKDRGMSFVKDVDLSVYPAYVEWLSENTPTLRDTKGNTLSAYLSVSYSYFNYFTVNANARVDGSNKFGDQSNDKLLPIWSASANWNLAEHSWMQYDWLDFLSLKASFGYQGNMPTDQSPIMIIKKGALNDHFSEYISTIERYPNPDLKWEKTTSYNLGLDFSLFKSKLQVEASYYWKHTENAFMNKTIASMNGVRNSTYIVNGGDLDNHGYSVSLTVSPINNEDFRWSLSTSFSRTFNKLESNPAADQYEKEDFLDGRALVKGKAVGTFYSFKFLGLSPVDGGPIFDDGGDNKTVLQKLNKYDFYTRILQASGRRDPTMSGNLNTSVRWKNIHFSGVFAYSLGNKVRLFSMYNGADAVMDVRGIYPENNVSKDLLKRWQYPGDELRTDIPAIISLSNPAYGKYERHWSSNPKYKEMPPIASTSWDMYDYGNHRVVSGNYLKCSNLSLTYEFDEKILSRLRVSRLALTVSAMNLFTISAKELKGQTPTQSGFSTIQLSERPTYSVGLNVSF</sequence>
<evidence type="ECO:0000256" key="6">
    <source>
        <dbReference type="ARBA" id="ARBA00023136"/>
    </source>
</evidence>
<dbReference type="InterPro" id="IPR023997">
    <property type="entry name" value="TonB-dep_OMP_SusC/RagA_CS"/>
</dbReference>
<dbReference type="InterPro" id="IPR037066">
    <property type="entry name" value="Plug_dom_sf"/>
</dbReference>
<dbReference type="Pfam" id="PF07715">
    <property type="entry name" value="Plug"/>
    <property type="match status" value="1"/>
</dbReference>
<evidence type="ECO:0000259" key="11">
    <source>
        <dbReference type="Pfam" id="PF07715"/>
    </source>
</evidence>
<dbReference type="GO" id="GO:0009279">
    <property type="term" value="C:cell outer membrane"/>
    <property type="evidence" value="ECO:0007669"/>
    <property type="project" value="UniProtKB-SubCell"/>
</dbReference>
<dbReference type="InterPro" id="IPR008969">
    <property type="entry name" value="CarboxyPept-like_regulatory"/>
</dbReference>
<dbReference type="Pfam" id="PF13715">
    <property type="entry name" value="CarbopepD_reg_2"/>
    <property type="match status" value="1"/>
</dbReference>
<dbReference type="PROSITE" id="PS52016">
    <property type="entry name" value="TONB_DEPENDENT_REC_3"/>
    <property type="match status" value="1"/>
</dbReference>
<evidence type="ECO:0000256" key="1">
    <source>
        <dbReference type="ARBA" id="ARBA00004571"/>
    </source>
</evidence>
<keyword evidence="4 8" id="KW-0812">Transmembrane</keyword>
<evidence type="ECO:0000256" key="4">
    <source>
        <dbReference type="ARBA" id="ARBA00022692"/>
    </source>
</evidence>
<dbReference type="InterPro" id="IPR039426">
    <property type="entry name" value="TonB-dep_rcpt-like"/>
</dbReference>
<evidence type="ECO:0000256" key="7">
    <source>
        <dbReference type="ARBA" id="ARBA00023237"/>
    </source>
</evidence>
<organism evidence="12 13">
    <name type="scientific">Butyricimonas virosa</name>
    <dbReference type="NCBI Taxonomy" id="544645"/>
    <lineage>
        <taxon>Bacteria</taxon>
        <taxon>Pseudomonadati</taxon>
        <taxon>Bacteroidota</taxon>
        <taxon>Bacteroidia</taxon>
        <taxon>Bacteroidales</taxon>
        <taxon>Odoribacteraceae</taxon>
        <taxon>Butyricimonas</taxon>
    </lineage>
</organism>
<dbReference type="AlphaFoldDB" id="A0A413IHL5"/>
<dbReference type="InterPro" id="IPR012910">
    <property type="entry name" value="Plug_dom"/>
</dbReference>
<keyword evidence="3 8" id="KW-1134">Transmembrane beta strand</keyword>
<evidence type="ECO:0000313" key="12">
    <source>
        <dbReference type="EMBL" id="RGY11063.1"/>
    </source>
</evidence>
<keyword evidence="6 8" id="KW-0472">Membrane</keyword>
<feature type="domain" description="TonB-dependent receptor plug" evidence="11">
    <location>
        <begin position="167"/>
        <end position="294"/>
    </location>
</feature>
<evidence type="ECO:0000256" key="9">
    <source>
        <dbReference type="RuleBase" id="RU003357"/>
    </source>
</evidence>
<dbReference type="Proteomes" id="UP000286063">
    <property type="component" value="Unassembled WGS sequence"/>
</dbReference>
<gene>
    <name evidence="12" type="ORF">DXA50_19765</name>
</gene>
<dbReference type="NCBIfam" id="TIGR04057">
    <property type="entry name" value="SusC_RagA_signa"/>
    <property type="match status" value="1"/>
</dbReference>
<dbReference type="InterPro" id="IPR023996">
    <property type="entry name" value="TonB-dep_OMP_SusC/RagA"/>
</dbReference>
<protein>
    <submittedName>
        <fullName evidence="12">SusC/RagA family TonB-linked outer membrane protein</fullName>
    </submittedName>
</protein>
<keyword evidence="5 9" id="KW-0798">TonB box</keyword>
<evidence type="ECO:0000256" key="8">
    <source>
        <dbReference type="PROSITE-ProRule" id="PRU01360"/>
    </source>
</evidence>